<organism evidence="5 6">
    <name type="scientific">Oncorhynchus mykiss</name>
    <name type="common">Rainbow trout</name>
    <name type="synonym">Salmo gairdneri</name>
    <dbReference type="NCBI Taxonomy" id="8022"/>
    <lineage>
        <taxon>Eukaryota</taxon>
        <taxon>Metazoa</taxon>
        <taxon>Chordata</taxon>
        <taxon>Craniata</taxon>
        <taxon>Vertebrata</taxon>
        <taxon>Euteleostomi</taxon>
        <taxon>Actinopterygii</taxon>
        <taxon>Neopterygii</taxon>
        <taxon>Teleostei</taxon>
        <taxon>Protacanthopterygii</taxon>
        <taxon>Salmoniformes</taxon>
        <taxon>Salmonidae</taxon>
        <taxon>Salmoninae</taxon>
        <taxon>Oncorhynchus</taxon>
    </lineage>
</organism>
<dbReference type="STRING" id="8022.A0A060XKT5"/>
<dbReference type="InterPro" id="IPR001190">
    <property type="entry name" value="SRCR"/>
</dbReference>
<dbReference type="GO" id="GO:0004720">
    <property type="term" value="F:protein-lysine 6-oxidase activity"/>
    <property type="evidence" value="ECO:0007669"/>
    <property type="project" value="TreeGrafter"/>
</dbReference>
<evidence type="ECO:0000256" key="2">
    <source>
        <dbReference type="PROSITE-ProRule" id="PRU00196"/>
    </source>
</evidence>
<sequence>MAEIVICLLLFNLSFHYCGCRWVCLLDKGRLGRLHCNALGSRLSTTQDTERCMVVVVCSCSHLPSSPSPSFSLGTGPIHMNSVQCLGTEKSILDCYFQDVPLWTFKHTQDASVRCNIPKLGLDSTVRLAGGREPGEGRVEVLMDVGGRKRWGSVCSENWGINEAMVVCRQLGLGFASRAHQVRKHTYETLFPV</sequence>
<dbReference type="Gene3D" id="3.10.250.10">
    <property type="entry name" value="SRCR-like domain"/>
    <property type="match status" value="2"/>
</dbReference>
<reference evidence="5" key="1">
    <citation type="journal article" date="2014" name="Nat. Commun.">
        <title>The rainbow trout genome provides novel insights into evolution after whole-genome duplication in vertebrates.</title>
        <authorList>
            <person name="Berthelot C."/>
            <person name="Brunet F."/>
            <person name="Chalopin D."/>
            <person name="Juanchich A."/>
            <person name="Bernard M."/>
            <person name="Noel B."/>
            <person name="Bento P."/>
            <person name="Da Silva C."/>
            <person name="Labadie K."/>
            <person name="Alberti A."/>
            <person name="Aury J.M."/>
            <person name="Louis A."/>
            <person name="Dehais P."/>
            <person name="Bardou P."/>
            <person name="Montfort J."/>
            <person name="Klopp C."/>
            <person name="Cabau C."/>
            <person name="Gaspin C."/>
            <person name="Thorgaard G.H."/>
            <person name="Boussaha M."/>
            <person name="Quillet E."/>
            <person name="Guyomard R."/>
            <person name="Galiana D."/>
            <person name="Bobe J."/>
            <person name="Volff J.N."/>
            <person name="Genet C."/>
            <person name="Wincker P."/>
            <person name="Jaillon O."/>
            <person name="Roest Crollius H."/>
            <person name="Guiguen Y."/>
        </authorList>
    </citation>
    <scope>NUCLEOTIDE SEQUENCE [LARGE SCALE GENOMIC DNA]</scope>
</reference>
<evidence type="ECO:0000313" key="6">
    <source>
        <dbReference type="Proteomes" id="UP000193380"/>
    </source>
</evidence>
<keyword evidence="3" id="KW-0732">Signal</keyword>
<dbReference type="EMBL" id="FR905508">
    <property type="protein sequence ID" value="CDQ79827.1"/>
    <property type="molecule type" value="Genomic_DNA"/>
</dbReference>
<dbReference type="PANTHER" id="PTHR45817:SF5">
    <property type="entry name" value="LYSYL OXIDASE HOMOLOG 4"/>
    <property type="match status" value="1"/>
</dbReference>
<dbReference type="Pfam" id="PF00530">
    <property type="entry name" value="SRCR"/>
    <property type="match status" value="2"/>
</dbReference>
<gene>
    <name evidence="5" type="ORF">GSONMT00051855001</name>
</gene>
<dbReference type="PROSITE" id="PS50287">
    <property type="entry name" value="SRCR_2"/>
    <property type="match status" value="2"/>
</dbReference>
<comment type="caution">
    <text evidence="2">Lacks conserved residue(s) required for the propagation of feature annotation.</text>
</comment>
<dbReference type="GO" id="GO:0005615">
    <property type="term" value="C:extracellular space"/>
    <property type="evidence" value="ECO:0007669"/>
    <property type="project" value="TreeGrafter"/>
</dbReference>
<feature type="domain" description="SRCR" evidence="4">
    <location>
        <begin position="18"/>
        <end position="116"/>
    </location>
</feature>
<keyword evidence="1 2" id="KW-1015">Disulfide bond</keyword>
<dbReference type="PANTHER" id="PTHR45817">
    <property type="entry name" value="LYSYL OXIDASE-LIKE-RELATED"/>
    <property type="match status" value="1"/>
</dbReference>
<reference evidence="5" key="2">
    <citation type="submission" date="2014-03" db="EMBL/GenBank/DDBJ databases">
        <authorList>
            <person name="Genoscope - CEA"/>
        </authorList>
    </citation>
    <scope>NUCLEOTIDE SEQUENCE</scope>
</reference>
<feature type="disulfide bond" evidence="2">
    <location>
        <begin position="85"/>
        <end position="95"/>
    </location>
</feature>
<dbReference type="Proteomes" id="UP000193380">
    <property type="component" value="Unassembled WGS sequence"/>
</dbReference>
<dbReference type="SUPFAM" id="SSF56487">
    <property type="entry name" value="SRCR-like"/>
    <property type="match status" value="2"/>
</dbReference>
<protein>
    <recommendedName>
        <fullName evidence="4">SRCR domain-containing protein</fullName>
    </recommendedName>
</protein>
<feature type="chain" id="PRO_5001596092" description="SRCR domain-containing protein" evidence="3">
    <location>
        <begin position="21"/>
        <end position="193"/>
    </location>
</feature>
<feature type="signal peptide" evidence="3">
    <location>
        <begin position="1"/>
        <end position="20"/>
    </location>
</feature>
<name>A0A060XKT5_ONCMY</name>
<accession>A0A060XKT5</accession>
<evidence type="ECO:0000259" key="4">
    <source>
        <dbReference type="PROSITE" id="PS50287"/>
    </source>
</evidence>
<evidence type="ECO:0000256" key="3">
    <source>
        <dbReference type="SAM" id="SignalP"/>
    </source>
</evidence>
<dbReference type="SMART" id="SM00202">
    <property type="entry name" value="SR"/>
    <property type="match status" value="1"/>
</dbReference>
<evidence type="ECO:0000256" key="1">
    <source>
        <dbReference type="ARBA" id="ARBA00023157"/>
    </source>
</evidence>
<dbReference type="GO" id="GO:0030199">
    <property type="term" value="P:collagen fibril organization"/>
    <property type="evidence" value="ECO:0007669"/>
    <property type="project" value="TreeGrafter"/>
</dbReference>
<dbReference type="AlphaFoldDB" id="A0A060XKT5"/>
<dbReference type="PaxDb" id="8022-A0A060XKT5"/>
<proteinExistence type="predicted"/>
<dbReference type="InterPro" id="IPR050912">
    <property type="entry name" value="LOX-like_protein"/>
</dbReference>
<dbReference type="InterPro" id="IPR036772">
    <property type="entry name" value="SRCR-like_dom_sf"/>
</dbReference>
<feature type="domain" description="SRCR" evidence="4">
    <location>
        <begin position="126"/>
        <end position="193"/>
    </location>
</feature>
<dbReference type="GO" id="GO:0016020">
    <property type="term" value="C:membrane"/>
    <property type="evidence" value="ECO:0007669"/>
    <property type="project" value="InterPro"/>
</dbReference>
<evidence type="ECO:0000313" key="5">
    <source>
        <dbReference type="EMBL" id="CDQ79827.1"/>
    </source>
</evidence>
<dbReference type="PRINTS" id="PR00258">
    <property type="entry name" value="SPERACTRCPTR"/>
</dbReference>